<reference evidence="1 2" key="1">
    <citation type="journal article" date="2008" name="Chem. Biol. Interact.">
        <title>Extending the Bacillus cereus group genomics to putative food-borne pathogens of different toxicity.</title>
        <authorList>
            <person name="Lapidus A."/>
            <person name="Goltsman E."/>
            <person name="Auger S."/>
            <person name="Galleron N."/>
            <person name="Segurens B."/>
            <person name="Dossat C."/>
            <person name="Land M.L."/>
            <person name="Broussolle V."/>
            <person name="Brillard J."/>
            <person name="Guinebretiere M.H."/>
            <person name="Sanchis V."/>
            <person name="Nguen-The C."/>
            <person name="Lereclus D."/>
            <person name="Richardson P."/>
            <person name="Wincker P."/>
            <person name="Weissenbach J."/>
            <person name="Ehrlich S.D."/>
            <person name="Sorokin A."/>
        </authorList>
    </citation>
    <scope>NUCLEOTIDE SEQUENCE [LARGE SCALE GENOMIC DNA]</scope>
    <source>
        <strain evidence="2">DSM 22905 / CIP 110041 / 391-98 / NVH 391-98</strain>
    </source>
</reference>
<sequence length="65" mass="7581">MLSFLDMLGWWMEKLFSINRKVLKVARPVAQPLLGIPLPTDDIMDELTNTLKQLEEIRELFPIVI</sequence>
<organism evidence="1 2">
    <name type="scientific">Bacillus cytotoxicus (strain DSM 22905 / CIP 110041 / 391-98 / NVH 391-98)</name>
    <dbReference type="NCBI Taxonomy" id="315749"/>
    <lineage>
        <taxon>Bacteria</taxon>
        <taxon>Bacillati</taxon>
        <taxon>Bacillota</taxon>
        <taxon>Bacilli</taxon>
        <taxon>Bacillales</taxon>
        <taxon>Bacillaceae</taxon>
        <taxon>Bacillus</taxon>
        <taxon>Bacillus cereus group</taxon>
    </lineage>
</organism>
<accession>A7GKK0</accession>
<dbReference type="HOGENOM" id="CLU_2840522_0_0_9"/>
<proteinExistence type="predicted"/>
<dbReference type="Proteomes" id="UP000002300">
    <property type="component" value="Chromosome"/>
</dbReference>
<dbReference type="STRING" id="315749.Bcer98_0295"/>
<name>A7GKK0_BACCN</name>
<dbReference type="EMBL" id="CP000764">
    <property type="protein sequence ID" value="ABS20658.1"/>
    <property type="molecule type" value="Genomic_DNA"/>
</dbReference>
<protein>
    <submittedName>
        <fullName evidence="1">Anion-transporting ATPase</fullName>
    </submittedName>
</protein>
<dbReference type="AlphaFoldDB" id="A7GKK0"/>
<evidence type="ECO:0000313" key="2">
    <source>
        <dbReference type="Proteomes" id="UP000002300"/>
    </source>
</evidence>
<dbReference type="KEGG" id="bcy:Bcer98_0295"/>
<evidence type="ECO:0000313" key="1">
    <source>
        <dbReference type="EMBL" id="ABS20658.1"/>
    </source>
</evidence>
<gene>
    <name evidence="1" type="ordered locus">Bcer98_0295</name>
</gene>
<dbReference type="eggNOG" id="COG0003">
    <property type="taxonomic scope" value="Bacteria"/>
</dbReference>
<keyword evidence="2" id="KW-1185">Reference proteome</keyword>